<evidence type="ECO:0000313" key="3">
    <source>
        <dbReference type="Proteomes" id="UP001055439"/>
    </source>
</evidence>
<organism evidence="2 3">
    <name type="scientific">Musa troglodytarum</name>
    <name type="common">fe'i banana</name>
    <dbReference type="NCBI Taxonomy" id="320322"/>
    <lineage>
        <taxon>Eukaryota</taxon>
        <taxon>Viridiplantae</taxon>
        <taxon>Streptophyta</taxon>
        <taxon>Embryophyta</taxon>
        <taxon>Tracheophyta</taxon>
        <taxon>Spermatophyta</taxon>
        <taxon>Magnoliopsida</taxon>
        <taxon>Liliopsida</taxon>
        <taxon>Zingiberales</taxon>
        <taxon>Musaceae</taxon>
        <taxon>Musa</taxon>
    </lineage>
</organism>
<dbReference type="PANTHER" id="PTHR33184">
    <property type="entry name" value="PROTEIN TAPETUM DETERMINANT 1-LIKE-RELATED"/>
    <property type="match status" value="1"/>
</dbReference>
<keyword evidence="1" id="KW-0732">Signal</keyword>
<name>A0A9E7K989_9LILI</name>
<gene>
    <name evidence="2" type="ORF">MUK42_23105</name>
</gene>
<accession>A0A9E7K989</accession>
<evidence type="ECO:0000256" key="1">
    <source>
        <dbReference type="ARBA" id="ARBA00022729"/>
    </source>
</evidence>
<evidence type="ECO:0000313" key="2">
    <source>
        <dbReference type="EMBL" id="URE08944.1"/>
    </source>
</evidence>
<sequence>MAHLNISGISVSQSSMRKTVNGKPEFEVVISNGGICSQSSLKLSCRGFNTVEAVDSKLFRTDGGDPFVVNDNQPVYKDQSIKFKYAWDSQCVLSPSASKLNCY</sequence>
<dbReference type="GO" id="GO:0001709">
    <property type="term" value="P:cell fate determination"/>
    <property type="evidence" value="ECO:0007669"/>
    <property type="project" value="TreeGrafter"/>
</dbReference>
<protein>
    <submittedName>
        <fullName evidence="2">Uncharacterized protein</fullName>
    </submittedName>
</protein>
<dbReference type="PANTHER" id="PTHR33184:SF72">
    <property type="entry name" value="BETA-1,3-N-ACETYLGLUCOSAMINYLTRANSFERASE FAMILY PROTEIN"/>
    <property type="match status" value="1"/>
</dbReference>
<dbReference type="EMBL" id="CP097508">
    <property type="protein sequence ID" value="URE08944.1"/>
    <property type="molecule type" value="Genomic_DNA"/>
</dbReference>
<keyword evidence="3" id="KW-1185">Reference proteome</keyword>
<reference evidence="2" key="1">
    <citation type="submission" date="2022-05" db="EMBL/GenBank/DDBJ databases">
        <title>The Musa troglodytarum L. genome provides insights into the mechanism of non-climacteric behaviour and enrichment of carotenoids.</title>
        <authorList>
            <person name="Wang J."/>
        </authorList>
    </citation>
    <scope>NUCLEOTIDE SEQUENCE</scope>
    <source>
        <tissue evidence="2">Leaf</tissue>
    </source>
</reference>
<dbReference type="AlphaFoldDB" id="A0A9E7K989"/>
<dbReference type="Pfam" id="PF24068">
    <property type="entry name" value="TPD1_C"/>
    <property type="match status" value="1"/>
</dbReference>
<proteinExistence type="predicted"/>
<dbReference type="OrthoDB" id="603213at2759"/>
<dbReference type="Proteomes" id="UP001055439">
    <property type="component" value="Chromosome 6"/>
</dbReference>
<dbReference type="InterPro" id="IPR040361">
    <property type="entry name" value="TPD1"/>
</dbReference>